<reference evidence="7" key="1">
    <citation type="submission" date="2022-10" db="EMBL/GenBank/DDBJ databases">
        <authorList>
            <person name="Chen Y."/>
            <person name="Dougan E. K."/>
            <person name="Chan C."/>
            <person name="Rhodes N."/>
            <person name="Thang M."/>
        </authorList>
    </citation>
    <scope>NUCLEOTIDE SEQUENCE</scope>
</reference>
<keyword evidence="4 5" id="KW-0694">RNA-binding</keyword>
<accession>A0A9P1DR33</accession>
<evidence type="ECO:0000313" key="7">
    <source>
        <dbReference type="EMBL" id="CAI4014633.1"/>
    </source>
</evidence>
<keyword evidence="2 5" id="KW-0808">Transferase</keyword>
<dbReference type="Proteomes" id="UP001152797">
    <property type="component" value="Unassembled WGS sequence"/>
</dbReference>
<keyword evidence="1 5" id="KW-0489">Methyltransferase</keyword>
<evidence type="ECO:0000256" key="5">
    <source>
        <dbReference type="PROSITE-ProRule" id="PRU01023"/>
    </source>
</evidence>
<feature type="binding site" evidence="5">
    <location>
        <position position="315"/>
    </location>
    <ligand>
        <name>S-adenosyl-L-methionine</name>
        <dbReference type="ChEBI" id="CHEBI:59789"/>
    </ligand>
</feature>
<dbReference type="PANTHER" id="PTHR22808">
    <property type="entry name" value="NCL1 YEAST -RELATED NOL1/NOP2/FMU SUN DOMAIN-CONTAINING"/>
    <property type="match status" value="1"/>
</dbReference>
<dbReference type="GO" id="GO:0003723">
    <property type="term" value="F:RNA binding"/>
    <property type="evidence" value="ECO:0007669"/>
    <property type="project" value="UniProtKB-UniRule"/>
</dbReference>
<feature type="binding site" evidence="5">
    <location>
        <position position="267"/>
    </location>
    <ligand>
        <name>S-adenosyl-L-methionine</name>
        <dbReference type="ChEBI" id="CHEBI:59789"/>
    </ligand>
</feature>
<dbReference type="GO" id="GO:0001510">
    <property type="term" value="P:RNA methylation"/>
    <property type="evidence" value="ECO:0007669"/>
    <property type="project" value="InterPro"/>
</dbReference>
<dbReference type="EMBL" id="CAMXCT020006457">
    <property type="protein sequence ID" value="CAL1168008.1"/>
    <property type="molecule type" value="Genomic_DNA"/>
</dbReference>
<dbReference type="AlphaFoldDB" id="A0A9P1DR33"/>
<dbReference type="Gene3D" id="3.40.50.150">
    <property type="entry name" value="Vaccinia Virus protein VP39"/>
    <property type="match status" value="1"/>
</dbReference>
<protein>
    <submittedName>
        <fullName evidence="9">Multisite-specific tRNA:(Cytosine-C(5))-methyltransferase (Multisite-specifi c tRNA:m5C-methyltransferase) (tRNA (cytosine-5-)-methyltransferase NCL1) (tRNA methyltransferase 4)</fullName>
    </submittedName>
</protein>
<feature type="domain" description="SAM-dependent MTase RsmB/NOP-type" evidence="6">
    <location>
        <begin position="140"/>
        <end position="477"/>
    </location>
</feature>
<dbReference type="SUPFAM" id="SSF53335">
    <property type="entry name" value="S-adenosyl-L-methionine-dependent methyltransferases"/>
    <property type="match status" value="1"/>
</dbReference>
<dbReference type="InterPro" id="IPR001678">
    <property type="entry name" value="MeTrfase_RsmB-F_NOP2_dom"/>
</dbReference>
<feature type="active site" description="Nucleophile" evidence="5">
    <location>
        <position position="368"/>
    </location>
</feature>
<comment type="caution">
    <text evidence="7">The sequence shown here is derived from an EMBL/GenBank/DDBJ whole genome shotgun (WGS) entry which is preliminary data.</text>
</comment>
<comment type="similarity">
    <text evidence="5">Belongs to the class I-like SAM-binding methyltransferase superfamily. RsmB/NOP family.</text>
</comment>
<evidence type="ECO:0000259" key="6">
    <source>
        <dbReference type="PROSITE" id="PS51686"/>
    </source>
</evidence>
<evidence type="ECO:0000313" key="8">
    <source>
        <dbReference type="EMBL" id="CAL1168008.1"/>
    </source>
</evidence>
<dbReference type="OrthoDB" id="419827at2759"/>
<dbReference type="PRINTS" id="PR02008">
    <property type="entry name" value="RCMTFAMILY"/>
</dbReference>
<dbReference type="InterPro" id="IPR023267">
    <property type="entry name" value="RCMT"/>
</dbReference>
<dbReference type="InterPro" id="IPR049560">
    <property type="entry name" value="MeTrfase_RsmB-F_NOP2_cat"/>
</dbReference>
<dbReference type="CDD" id="cd02440">
    <property type="entry name" value="AdoMet_MTases"/>
    <property type="match status" value="1"/>
</dbReference>
<gene>
    <name evidence="7" type="ORF">C1SCF055_LOCUS39525</name>
</gene>
<feature type="binding site" evidence="5">
    <location>
        <begin position="241"/>
        <end position="247"/>
    </location>
    <ligand>
        <name>S-adenosyl-L-methionine</name>
        <dbReference type="ChEBI" id="CHEBI:59789"/>
    </ligand>
</feature>
<evidence type="ECO:0000256" key="2">
    <source>
        <dbReference type="ARBA" id="ARBA00022679"/>
    </source>
</evidence>
<dbReference type="GO" id="GO:0008173">
    <property type="term" value="F:RNA methyltransferase activity"/>
    <property type="evidence" value="ECO:0007669"/>
    <property type="project" value="InterPro"/>
</dbReference>
<name>A0A9P1DR33_9DINO</name>
<evidence type="ECO:0000256" key="3">
    <source>
        <dbReference type="ARBA" id="ARBA00022691"/>
    </source>
</evidence>
<dbReference type="Pfam" id="PF01189">
    <property type="entry name" value="Methyltr_RsmB-F"/>
    <property type="match status" value="1"/>
</dbReference>
<dbReference type="EMBL" id="CAMXCT030006457">
    <property type="protein sequence ID" value="CAL4801945.1"/>
    <property type="molecule type" value="Genomic_DNA"/>
</dbReference>
<dbReference type="EMBL" id="CAMXCT010006457">
    <property type="protein sequence ID" value="CAI4014633.1"/>
    <property type="molecule type" value="Genomic_DNA"/>
</dbReference>
<dbReference type="InterPro" id="IPR029063">
    <property type="entry name" value="SAM-dependent_MTases_sf"/>
</dbReference>
<evidence type="ECO:0000313" key="10">
    <source>
        <dbReference type="Proteomes" id="UP001152797"/>
    </source>
</evidence>
<evidence type="ECO:0000313" key="9">
    <source>
        <dbReference type="EMBL" id="CAL4801945.1"/>
    </source>
</evidence>
<evidence type="ECO:0000256" key="4">
    <source>
        <dbReference type="ARBA" id="ARBA00022884"/>
    </source>
</evidence>
<feature type="non-terminal residue" evidence="7">
    <location>
        <position position="1"/>
    </location>
</feature>
<proteinExistence type="inferred from homology"/>
<reference evidence="8" key="2">
    <citation type="submission" date="2024-04" db="EMBL/GenBank/DDBJ databases">
        <authorList>
            <person name="Chen Y."/>
            <person name="Shah S."/>
            <person name="Dougan E. K."/>
            <person name="Thang M."/>
            <person name="Chan C."/>
        </authorList>
    </citation>
    <scope>NUCLEOTIDE SEQUENCE [LARGE SCALE GENOMIC DNA]</scope>
</reference>
<sequence>MQYETSEGHCVVAPLRCDTRLQQFVARSFREQLGRQSGALHVNVRQYAASACQSGLVLVDGHVSPGRRMLQGGEVVLLRSSATEEGGDAPTKRRGVPRMLLHDLDQEMQVEEHGENGYAHFCRYYRDVQLLLGLEDWERCEKLFFSPVPLSLRINRTSMHQQTLQSLQETFGTRAEMVPWMMPFGGAMHVAPSPSSEEAFAGLQLVHFLATSGEVVVQEALSMLPACALDVRPGHRALDLCSAPGSKTCQLLDALQGESASALVANDLLLERAERVKNRAKWQRCRELMVTNWEAQDGCVFPKVFPEGFDRILVDVPCSSDGTMRKELKRLQRWKVSSALNHHGLQLRLLCRGLELLKPGGRLVYSTCSLNPIENEAVVQAALLRFGPELSLLPAEDVLPPGCPRGSPGLDDWFVPDPSFESTAVVHHEVGHLPAPLEASMFATPQGRQLHLQRCARFWPIHGPYFGGFFLAAFAKTASCAPTKPLAFNEFTPHFVNVAESAPEGFDDLVQFFGLEPSELRYWVLSPSGTICEVSPRYLEVERSLGNLAILQVGLPLLHRLRTGHWKICPEGAQRVAAAATKRKMWHPVKWDTATALLQRSLPCDAADGPLLVQVAVADSSCWLSGDVVNGMLSLETPSDVLQRIRLVLEETNRSLTALAALRPCGIVMKRVAE</sequence>
<keyword evidence="3 5" id="KW-0949">S-adenosyl-L-methionine</keyword>
<organism evidence="7">
    <name type="scientific">Cladocopium goreaui</name>
    <dbReference type="NCBI Taxonomy" id="2562237"/>
    <lineage>
        <taxon>Eukaryota</taxon>
        <taxon>Sar</taxon>
        <taxon>Alveolata</taxon>
        <taxon>Dinophyceae</taxon>
        <taxon>Suessiales</taxon>
        <taxon>Symbiodiniaceae</taxon>
        <taxon>Cladocopium</taxon>
    </lineage>
</organism>
<evidence type="ECO:0000256" key="1">
    <source>
        <dbReference type="ARBA" id="ARBA00022603"/>
    </source>
</evidence>
<dbReference type="PROSITE" id="PS51686">
    <property type="entry name" value="SAM_MT_RSMB_NOP"/>
    <property type="match status" value="1"/>
</dbReference>
<comment type="caution">
    <text evidence="5">Lacks conserved residue(s) required for the propagation of feature annotation.</text>
</comment>
<keyword evidence="10" id="KW-1185">Reference proteome</keyword>